<feature type="region of interest" description="Disordered" evidence="1">
    <location>
        <begin position="1"/>
        <end position="39"/>
    </location>
</feature>
<dbReference type="STRING" id="1499688.BN000_04311"/>
<dbReference type="EMBL" id="CVRB01000004">
    <property type="protein sequence ID" value="CRK84305.1"/>
    <property type="molecule type" value="Genomic_DNA"/>
</dbReference>
<reference evidence="3" key="1">
    <citation type="submission" date="2015-05" db="EMBL/GenBank/DDBJ databases">
        <authorList>
            <person name="Urmite Genomes"/>
        </authorList>
    </citation>
    <scope>NUCLEOTIDE SEQUENCE [LARGE SCALE GENOMIC DNA]</scope>
    <source>
        <strain evidence="3">LF1</strain>
    </source>
</reference>
<gene>
    <name evidence="2" type="ORF">BN000_04311</name>
</gene>
<feature type="compositionally biased region" description="Basic and acidic residues" evidence="1">
    <location>
        <begin position="15"/>
        <end position="39"/>
    </location>
</feature>
<accession>A0A0U1P227</accession>
<keyword evidence="3" id="KW-1185">Reference proteome</keyword>
<organism evidence="2 3">
    <name type="scientific">Neobacillus massiliamazoniensis</name>
    <dbReference type="NCBI Taxonomy" id="1499688"/>
    <lineage>
        <taxon>Bacteria</taxon>
        <taxon>Bacillati</taxon>
        <taxon>Bacillota</taxon>
        <taxon>Bacilli</taxon>
        <taxon>Bacillales</taxon>
        <taxon>Bacillaceae</taxon>
        <taxon>Neobacillus</taxon>
    </lineage>
</organism>
<dbReference type="Proteomes" id="UP000199087">
    <property type="component" value="Unassembled WGS sequence"/>
</dbReference>
<protein>
    <submittedName>
        <fullName evidence="2">Uncharacterized protein</fullName>
    </submittedName>
</protein>
<proteinExistence type="predicted"/>
<name>A0A0U1P227_9BACI</name>
<evidence type="ECO:0000256" key="1">
    <source>
        <dbReference type="SAM" id="MobiDB-lite"/>
    </source>
</evidence>
<evidence type="ECO:0000313" key="2">
    <source>
        <dbReference type="EMBL" id="CRK84305.1"/>
    </source>
</evidence>
<feature type="compositionally biased region" description="Basic residues" evidence="1">
    <location>
        <begin position="1"/>
        <end position="14"/>
    </location>
</feature>
<sequence>MVQSLKKKWKKQKGEKKTIGTDETVKENSLSRESVKKTW</sequence>
<evidence type="ECO:0000313" key="3">
    <source>
        <dbReference type="Proteomes" id="UP000199087"/>
    </source>
</evidence>
<dbReference type="AlphaFoldDB" id="A0A0U1P227"/>